<keyword evidence="2" id="KW-0547">Nucleotide-binding</keyword>
<gene>
    <name evidence="6" type="ORF">EDC90_10244</name>
</gene>
<evidence type="ECO:0000256" key="4">
    <source>
        <dbReference type="ARBA" id="ARBA00022971"/>
    </source>
</evidence>
<evidence type="ECO:0000256" key="1">
    <source>
        <dbReference type="ARBA" id="ARBA00010873"/>
    </source>
</evidence>
<proteinExistence type="inferred from homology"/>
<dbReference type="EMBL" id="SMAR01000024">
    <property type="protein sequence ID" value="TCT36020.1"/>
    <property type="molecule type" value="Genomic_DNA"/>
</dbReference>
<name>A0A4R3NUC2_9HYPH</name>
<keyword evidence="7" id="KW-1185">Reference proteome</keyword>
<comment type="similarity">
    <text evidence="1">Belongs to the MobA/MobL family.</text>
</comment>
<dbReference type="GO" id="GO:0005524">
    <property type="term" value="F:ATP binding"/>
    <property type="evidence" value="ECO:0007669"/>
    <property type="project" value="UniProtKB-KW"/>
</dbReference>
<accession>A0A4R3NUC2</accession>
<evidence type="ECO:0000313" key="6">
    <source>
        <dbReference type="EMBL" id="TCT36020.1"/>
    </source>
</evidence>
<dbReference type="Gene3D" id="2.30.30.940">
    <property type="match status" value="1"/>
</dbReference>
<keyword evidence="4" id="KW-0184">Conjugation</keyword>
<evidence type="ECO:0000313" key="7">
    <source>
        <dbReference type="Proteomes" id="UP000295097"/>
    </source>
</evidence>
<dbReference type="Pfam" id="PF13604">
    <property type="entry name" value="AAA_30"/>
    <property type="match status" value="1"/>
</dbReference>
<dbReference type="Proteomes" id="UP000295097">
    <property type="component" value="Unassembled WGS sequence"/>
</dbReference>
<dbReference type="InterPro" id="IPR027417">
    <property type="entry name" value="P-loop_NTPase"/>
</dbReference>
<dbReference type="GO" id="GO:0003678">
    <property type="term" value="F:DNA helicase activity"/>
    <property type="evidence" value="ECO:0007669"/>
    <property type="project" value="UniProtKB-ARBA"/>
</dbReference>
<feature type="domain" description="MobA/MobL protein" evidence="5">
    <location>
        <begin position="54"/>
        <end position="286"/>
    </location>
</feature>
<dbReference type="CDD" id="cd17933">
    <property type="entry name" value="DEXSc_RecD-like"/>
    <property type="match status" value="1"/>
</dbReference>
<dbReference type="SUPFAM" id="SSF52540">
    <property type="entry name" value="P-loop containing nucleoside triphosphate hydrolases"/>
    <property type="match status" value="2"/>
</dbReference>
<dbReference type="PANTHER" id="PTHR43788">
    <property type="entry name" value="DNA2/NAM7 HELICASE FAMILY MEMBER"/>
    <property type="match status" value="1"/>
</dbReference>
<sequence length="1288" mass="143158">MWIGEADAALRHANKTIVLLNAHLYIVFNNVGWYAISMAIYHLRAHQISRGKGQSAVAAAAYRHATHMNVARSGEIADYSRKKGCIHSEVALPEGAPRWIHAWHDRYSPHEFAERFWNRVEASEKRDDAQLAHEFVVALPVELSVEQNKALVRDFLRDQFTARGQVADWNYHDATGNPHVHIMVALRPLTETGFGPKRVPVLDGDGEPVRRPPKVEGQKGEIVYRHFAGWKDRLPDIRAAWSQEVNRHLLAHGYDATVDHRSFEDRDIPLEPTTHRGPAVDDMEARGIQTEMVQQHQQVMRENFRRLAEDPSLVVKMITAEKSVFDERDVAKFIHRYASTTEEFSGLFLRVGALENLVTLSQEIRDPFTNKLLEREKMTTRDVLHMEAGMIDGVRQRATDQSFGAPPRRVETALAEFSKSHGFSLSDEQAMVVRAVTSDRGVSTVVGYAGAGKSTVMDVVRQVYEGQGRRVVGGALAGKAAEGLSESAGIESRTLASWRISWEHDKHRLQKGDVFVLDEAGMVSSNDMAMLVDAVNAAQAKLILVGDARQLQPIQAGAAFRAIADNTGFVELTEVRRQSETWMRDASLAFGRGDSRAALEAYADNGHIHIRGHRDDAMSELVGAWGADWRAGADTLMLAHTKDAVFSLNERARQTIKAHGGLQNEVTFDAVRGPRAFAVGDRLLFLENNRDLGVKNGMLATVEKASDGILDVRLDNGRVVTVNHEHYNNVDYGYATTIHKSQGSTVDRVHVLATQMMDAQLSYVALSRHRETVTLYAGRNDFPETKDLLDTLSRDRLKDSTLAYEHTPDYQLERDAFVRRRDLPDIGELRGLWRRSLDAMRSRFSDIAERFRAISERLSLARPQAVEVSPNVTPAAGARPVEAEREIRLPELTPAVSQALSRLSEVDRNTNGYSGKRGRWFRAAETELTQMSSAVDLVMFNDQIAALVSPVEVRSLGRDPDEDKLQSLVAHLPPSAQTFIKENWQLVHVGQLAADDKSRVDVASVMVTERRDAGLEADYEKERARYRLPDVPLIPAVTQWSVSVEAVARDPANQAAVTKLLCQSALKNMGKVWHDPVPILEKVSAAVMTGGDASQIVRSMHENPASLGELRGKANFLGRPDEDRKTALAAVLPAASSAGDFVRSLKVSVKGVEEAERKLRSQMAAPIDGLSPAAKDVLSALAKASSLPERSDERRALERAAIDDGEAIGQLRGVAHDIRARFGDSSGVPAQDMIARAMPELSPEARSRIYRDARQICAAYDRCVEIDRTQRRETRLEQEKSQYHSIGR</sequence>
<dbReference type="Gene3D" id="3.40.50.300">
    <property type="entry name" value="P-loop containing nucleotide triphosphate hydrolases"/>
    <property type="match status" value="2"/>
</dbReference>
<comment type="caution">
    <text evidence="6">The sequence shown here is derived from an EMBL/GenBank/DDBJ whole genome shotgun (WGS) entry which is preliminary data.</text>
</comment>
<evidence type="ECO:0000259" key="5">
    <source>
        <dbReference type="Pfam" id="PF03389"/>
    </source>
</evidence>
<protein>
    <submittedName>
        <fullName evidence="6">Ti-type conjugative transfer relaxase TraA</fullName>
    </submittedName>
</protein>
<dbReference type="NCBIfam" id="TIGR02768">
    <property type="entry name" value="TraA_Ti"/>
    <property type="match status" value="1"/>
</dbReference>
<evidence type="ECO:0000256" key="2">
    <source>
        <dbReference type="ARBA" id="ARBA00022741"/>
    </source>
</evidence>
<reference evidence="6 7" key="1">
    <citation type="submission" date="2019-03" db="EMBL/GenBank/DDBJ databases">
        <title>Freshwater and sediment microbial communities from various areas in North America, analyzing microbe dynamics in response to fracking.</title>
        <authorList>
            <person name="Lamendella R."/>
        </authorList>
    </citation>
    <scope>NUCLEOTIDE SEQUENCE [LARGE SCALE GENOMIC DNA]</scope>
    <source>
        <strain evidence="6 7">175.2</strain>
    </source>
</reference>
<dbReference type="Gene3D" id="3.30.930.30">
    <property type="match status" value="1"/>
</dbReference>
<dbReference type="CDD" id="cd18809">
    <property type="entry name" value="SF1_C_RecD"/>
    <property type="match status" value="1"/>
</dbReference>
<dbReference type="InterPro" id="IPR014136">
    <property type="entry name" value="TraA_Ti"/>
</dbReference>
<dbReference type="PANTHER" id="PTHR43788:SF6">
    <property type="entry name" value="DNA HELICASE B"/>
    <property type="match status" value="1"/>
</dbReference>
<organism evidence="6 7">
    <name type="scientific">Martelella mediterranea</name>
    <dbReference type="NCBI Taxonomy" id="293089"/>
    <lineage>
        <taxon>Bacteria</taxon>
        <taxon>Pseudomonadati</taxon>
        <taxon>Pseudomonadota</taxon>
        <taxon>Alphaproteobacteria</taxon>
        <taxon>Hyphomicrobiales</taxon>
        <taxon>Aurantimonadaceae</taxon>
        <taxon>Martelella</taxon>
    </lineage>
</organism>
<evidence type="ECO:0000256" key="3">
    <source>
        <dbReference type="ARBA" id="ARBA00022840"/>
    </source>
</evidence>
<dbReference type="Pfam" id="PF03389">
    <property type="entry name" value="MobA_MobL"/>
    <property type="match status" value="1"/>
</dbReference>
<dbReference type="InterPro" id="IPR005053">
    <property type="entry name" value="MobA_MobL"/>
</dbReference>
<keyword evidence="3" id="KW-0067">ATP-binding</keyword>
<dbReference type="InterPro" id="IPR050534">
    <property type="entry name" value="Coronavir_polyprotein_1ab"/>
</dbReference>